<dbReference type="InterPro" id="IPR050196">
    <property type="entry name" value="Cytochrome_P450_Monoox"/>
</dbReference>
<evidence type="ECO:0000313" key="9">
    <source>
        <dbReference type="EMBL" id="XDQ39603.1"/>
    </source>
</evidence>
<organism evidence="9">
    <name type="scientific">Streptomyces sp. R28</name>
    <dbReference type="NCBI Taxonomy" id="3238628"/>
    <lineage>
        <taxon>Bacteria</taxon>
        <taxon>Bacillati</taxon>
        <taxon>Actinomycetota</taxon>
        <taxon>Actinomycetes</taxon>
        <taxon>Kitasatosporales</taxon>
        <taxon>Streptomycetaceae</taxon>
        <taxon>Streptomyces</taxon>
    </lineage>
</organism>
<dbReference type="PRINTS" id="PR00385">
    <property type="entry name" value="P450"/>
</dbReference>
<dbReference type="PRINTS" id="PR00463">
    <property type="entry name" value="EP450I"/>
</dbReference>
<dbReference type="PROSITE" id="PS00086">
    <property type="entry name" value="CYTOCHROME_P450"/>
    <property type="match status" value="1"/>
</dbReference>
<evidence type="ECO:0000256" key="5">
    <source>
        <dbReference type="ARBA" id="ARBA00023004"/>
    </source>
</evidence>
<dbReference type="SUPFAM" id="SSF48264">
    <property type="entry name" value="Cytochrome P450"/>
    <property type="match status" value="1"/>
</dbReference>
<evidence type="ECO:0000256" key="4">
    <source>
        <dbReference type="ARBA" id="ARBA00023002"/>
    </source>
</evidence>
<keyword evidence="3 7" id="KW-0479">Metal-binding</keyword>
<dbReference type="RefSeq" id="WP_356546386.1">
    <property type="nucleotide sequence ID" value="NZ_CP163439.1"/>
</dbReference>
<gene>
    <name evidence="9" type="ORF">AB5J49_43075</name>
</gene>
<evidence type="ECO:0000256" key="3">
    <source>
        <dbReference type="ARBA" id="ARBA00022723"/>
    </source>
</evidence>
<keyword evidence="4 8" id="KW-0560">Oxidoreductase</keyword>
<evidence type="ECO:0000256" key="8">
    <source>
        <dbReference type="RuleBase" id="RU000461"/>
    </source>
</evidence>
<dbReference type="GO" id="GO:0005506">
    <property type="term" value="F:iron ion binding"/>
    <property type="evidence" value="ECO:0007669"/>
    <property type="project" value="InterPro"/>
</dbReference>
<accession>A0AB39QBJ4</accession>
<name>A0AB39QBJ4_9ACTN</name>
<dbReference type="Pfam" id="PF00067">
    <property type="entry name" value="p450"/>
    <property type="match status" value="1"/>
</dbReference>
<dbReference type="InterPro" id="IPR017972">
    <property type="entry name" value="Cyt_P450_CS"/>
</dbReference>
<dbReference type="GO" id="GO:0020037">
    <property type="term" value="F:heme binding"/>
    <property type="evidence" value="ECO:0007669"/>
    <property type="project" value="InterPro"/>
</dbReference>
<keyword evidence="6 8" id="KW-0503">Monooxygenase</keyword>
<protein>
    <submittedName>
        <fullName evidence="9">Cytochrome P450</fullName>
    </submittedName>
</protein>
<dbReference type="GO" id="GO:0016705">
    <property type="term" value="F:oxidoreductase activity, acting on paired donors, with incorporation or reduction of molecular oxygen"/>
    <property type="evidence" value="ECO:0007669"/>
    <property type="project" value="InterPro"/>
</dbReference>
<dbReference type="PANTHER" id="PTHR24291:SF50">
    <property type="entry name" value="BIFUNCTIONAL ALBAFLAVENONE MONOOXYGENASE_TERPENE SYNTHASE"/>
    <property type="match status" value="1"/>
</dbReference>
<dbReference type="Gene3D" id="1.10.630.10">
    <property type="entry name" value="Cytochrome P450"/>
    <property type="match status" value="1"/>
</dbReference>
<dbReference type="AlphaFoldDB" id="A0AB39QBJ4"/>
<dbReference type="EMBL" id="CP163439">
    <property type="protein sequence ID" value="XDQ39603.1"/>
    <property type="molecule type" value="Genomic_DNA"/>
</dbReference>
<evidence type="ECO:0000256" key="1">
    <source>
        <dbReference type="ARBA" id="ARBA00010617"/>
    </source>
</evidence>
<dbReference type="InterPro" id="IPR001128">
    <property type="entry name" value="Cyt_P450"/>
</dbReference>
<dbReference type="InterPro" id="IPR036396">
    <property type="entry name" value="Cyt_P450_sf"/>
</dbReference>
<evidence type="ECO:0000256" key="7">
    <source>
        <dbReference type="PIRSR" id="PIRSR602401-1"/>
    </source>
</evidence>
<dbReference type="GO" id="GO:0004497">
    <property type="term" value="F:monooxygenase activity"/>
    <property type="evidence" value="ECO:0007669"/>
    <property type="project" value="UniProtKB-KW"/>
</dbReference>
<comment type="similarity">
    <text evidence="1 8">Belongs to the cytochrome P450 family.</text>
</comment>
<comment type="cofactor">
    <cofactor evidence="7">
        <name>heme</name>
        <dbReference type="ChEBI" id="CHEBI:30413"/>
    </cofactor>
</comment>
<evidence type="ECO:0000256" key="2">
    <source>
        <dbReference type="ARBA" id="ARBA00022617"/>
    </source>
</evidence>
<evidence type="ECO:0000256" key="6">
    <source>
        <dbReference type="ARBA" id="ARBA00023033"/>
    </source>
</evidence>
<proteinExistence type="inferred from homology"/>
<feature type="binding site" description="axial binding residue" evidence="7">
    <location>
        <position position="398"/>
    </location>
    <ligand>
        <name>heme</name>
        <dbReference type="ChEBI" id="CHEBI:30413"/>
    </ligand>
    <ligandPart>
        <name>Fe</name>
        <dbReference type="ChEBI" id="CHEBI:18248"/>
    </ligandPart>
</feature>
<keyword evidence="2 7" id="KW-0349">Heme</keyword>
<keyword evidence="5 7" id="KW-0408">Iron</keyword>
<dbReference type="PANTHER" id="PTHR24291">
    <property type="entry name" value="CYTOCHROME P450 FAMILY 4"/>
    <property type="match status" value="1"/>
</dbReference>
<dbReference type="InterPro" id="IPR002401">
    <property type="entry name" value="Cyt_P450_E_grp-I"/>
</dbReference>
<reference evidence="9" key="1">
    <citation type="submission" date="2024-07" db="EMBL/GenBank/DDBJ databases">
        <authorList>
            <person name="Yu S.T."/>
        </authorList>
    </citation>
    <scope>NUCLEOTIDE SEQUENCE</scope>
    <source>
        <strain evidence="9">R28</strain>
    </source>
</reference>
<sequence>MDVSTSLPRMPGALPVLGHAVQFMRDPAAFLCAASGHGPVVEVLLGPQRTALVCDPELTRQVLVHDKVFDKGGVLYDRLREVTGNGLLSCPFGDHRRQRRLLQPAFHKSTIPLLADVVAEHVRDVVESWRDGQSIDVPAQMRTISARAIVATMFDGSLPGRLTELALADMTTITAGIYRQALMPRALRGLPLFGNHRYAQARQRLRWTLGEVIARRRVAGDGEVSLLSLLLAEDAANGGGPAGERSLSDSEVSDQVLTFFTAGMETTGNLLVWAMHLLARHQDVQRRLWQEVSEVTGGGPTAFEHLVSLKFTRAMMRETLRLYPLAWLLTRTATTDVRLGEHDVLAGTTVAFSPYLVQRLDAVHPRPDQFNPDRWADDRAPQVPLGGFIPFGLGARKCIGEGLAMAEVTLVLAAVVARWHVEPETDRPVRFAKDIVIRPHELRLRVTRRSPGMP</sequence>